<keyword evidence="3" id="KW-1185">Reference proteome</keyword>
<dbReference type="Proteomes" id="UP000037696">
    <property type="component" value="Unassembled WGS sequence"/>
</dbReference>
<dbReference type="EMBL" id="LHQQ01000350">
    <property type="protein sequence ID" value="KOS37142.1"/>
    <property type="molecule type" value="Genomic_DNA"/>
</dbReference>
<keyword evidence="1" id="KW-0472">Membrane</keyword>
<reference evidence="2 3" key="1">
    <citation type="submission" date="2015-08" db="EMBL/GenBank/DDBJ databases">
        <title>Genome sequencing of Penicillium nordicum.</title>
        <authorList>
            <person name="Nguyen H.D."/>
            <person name="Seifert K.A."/>
        </authorList>
    </citation>
    <scope>NUCLEOTIDE SEQUENCE [LARGE SCALE GENOMIC DNA]</scope>
    <source>
        <strain evidence="2 3">DAOMC 185683</strain>
    </source>
</reference>
<protein>
    <submittedName>
        <fullName evidence="2">Uncharacterized protein</fullName>
    </submittedName>
</protein>
<evidence type="ECO:0000313" key="3">
    <source>
        <dbReference type="Proteomes" id="UP000037696"/>
    </source>
</evidence>
<name>A0A0M9WA94_9EURO</name>
<sequence>MWQNISLYHYILQRLSTWSSLLSAGIHSLFKPSQSVILFQYVILFATLHLAFGVVGAKPFTDVVYCQDMR</sequence>
<keyword evidence="1" id="KW-0812">Transmembrane</keyword>
<evidence type="ECO:0000256" key="1">
    <source>
        <dbReference type="SAM" id="Phobius"/>
    </source>
</evidence>
<comment type="caution">
    <text evidence="2">The sequence shown here is derived from an EMBL/GenBank/DDBJ whole genome shotgun (WGS) entry which is preliminary data.</text>
</comment>
<keyword evidence="1" id="KW-1133">Transmembrane helix</keyword>
<dbReference type="AlphaFoldDB" id="A0A0M9WA94"/>
<accession>A0A0M9WA94</accession>
<gene>
    <name evidence="2" type="ORF">ACN38_g12083</name>
</gene>
<feature type="transmembrane region" description="Helical" evidence="1">
    <location>
        <begin position="36"/>
        <end position="55"/>
    </location>
</feature>
<organism evidence="2 3">
    <name type="scientific">Penicillium nordicum</name>
    <dbReference type="NCBI Taxonomy" id="229535"/>
    <lineage>
        <taxon>Eukaryota</taxon>
        <taxon>Fungi</taxon>
        <taxon>Dikarya</taxon>
        <taxon>Ascomycota</taxon>
        <taxon>Pezizomycotina</taxon>
        <taxon>Eurotiomycetes</taxon>
        <taxon>Eurotiomycetidae</taxon>
        <taxon>Eurotiales</taxon>
        <taxon>Aspergillaceae</taxon>
        <taxon>Penicillium</taxon>
    </lineage>
</organism>
<proteinExistence type="predicted"/>
<evidence type="ECO:0000313" key="2">
    <source>
        <dbReference type="EMBL" id="KOS37142.1"/>
    </source>
</evidence>